<evidence type="ECO:0000313" key="4">
    <source>
        <dbReference type="Proteomes" id="UP000823821"/>
    </source>
</evidence>
<comment type="caution">
    <text evidence="3">The sequence shown here is derived from an EMBL/GenBank/DDBJ whole genome shotgun (WGS) entry which is preliminary data.</text>
</comment>
<dbReference type="PANTHER" id="PTHR33473:SF19">
    <property type="entry name" value="ATP-DEPENDENT CLP PROTEASE ADAPTER PROTEIN CLPS"/>
    <property type="match status" value="1"/>
</dbReference>
<protein>
    <recommendedName>
        <fullName evidence="1">ATP-dependent Clp protease adapter protein ClpS</fullName>
    </recommendedName>
</protein>
<reference evidence="3" key="1">
    <citation type="journal article" date="2021" name="PeerJ">
        <title>Extensive microbial diversity within the chicken gut microbiome revealed by metagenomics and culture.</title>
        <authorList>
            <person name="Gilroy R."/>
            <person name="Ravi A."/>
            <person name="Getino M."/>
            <person name="Pursley I."/>
            <person name="Horton D.L."/>
            <person name="Alikhan N.F."/>
            <person name="Baker D."/>
            <person name="Gharbi K."/>
            <person name="Hall N."/>
            <person name="Watson M."/>
            <person name="Adriaenssens E.M."/>
            <person name="Foster-Nyarko E."/>
            <person name="Jarju S."/>
            <person name="Secka A."/>
            <person name="Antonio M."/>
            <person name="Oren A."/>
            <person name="Chaudhuri R.R."/>
            <person name="La Ragione R."/>
            <person name="Hildebrand F."/>
            <person name="Pallen M.J."/>
        </authorList>
    </citation>
    <scope>NUCLEOTIDE SEQUENCE</scope>
    <source>
        <strain evidence="3">5032</strain>
    </source>
</reference>
<proteinExistence type="inferred from homology"/>
<name>A0A9D2KS84_9BACT</name>
<dbReference type="GO" id="GO:0030163">
    <property type="term" value="P:protein catabolic process"/>
    <property type="evidence" value="ECO:0007669"/>
    <property type="project" value="InterPro"/>
</dbReference>
<keyword evidence="3" id="KW-0378">Hydrolase</keyword>
<evidence type="ECO:0000259" key="2">
    <source>
        <dbReference type="Pfam" id="PF02617"/>
    </source>
</evidence>
<dbReference type="PANTHER" id="PTHR33473">
    <property type="entry name" value="ATP-DEPENDENT CLP PROTEASE ADAPTER PROTEIN CLPS1, CHLOROPLASTIC"/>
    <property type="match status" value="1"/>
</dbReference>
<dbReference type="Pfam" id="PF02617">
    <property type="entry name" value="ClpS"/>
    <property type="match status" value="1"/>
</dbReference>
<dbReference type="Proteomes" id="UP000823821">
    <property type="component" value="Unassembled WGS sequence"/>
</dbReference>
<comment type="subunit">
    <text evidence="1">Binds to the N-terminal domain of the chaperone ClpA.</text>
</comment>
<evidence type="ECO:0000313" key="3">
    <source>
        <dbReference type="EMBL" id="HJA79171.1"/>
    </source>
</evidence>
<reference evidence="3" key="2">
    <citation type="submission" date="2021-04" db="EMBL/GenBank/DDBJ databases">
        <authorList>
            <person name="Gilroy R."/>
        </authorList>
    </citation>
    <scope>NUCLEOTIDE SEQUENCE</scope>
    <source>
        <strain evidence="3">5032</strain>
    </source>
</reference>
<comment type="function">
    <text evidence="1">Involved in the modulation of the specificity of the ClpAP-mediated ATP-dependent protein degradation.</text>
</comment>
<keyword evidence="3" id="KW-0645">Protease</keyword>
<dbReference type="GO" id="GO:0006508">
    <property type="term" value="P:proteolysis"/>
    <property type="evidence" value="ECO:0007669"/>
    <property type="project" value="UniProtKB-UniRule"/>
</dbReference>
<gene>
    <name evidence="1 3" type="primary">clpS</name>
    <name evidence="3" type="ORF">H9784_06350</name>
</gene>
<organism evidence="3 4">
    <name type="scientific">Candidatus Desulfovibrio intestinavium</name>
    <dbReference type="NCBI Taxonomy" id="2838534"/>
    <lineage>
        <taxon>Bacteria</taxon>
        <taxon>Pseudomonadati</taxon>
        <taxon>Thermodesulfobacteriota</taxon>
        <taxon>Desulfovibrionia</taxon>
        <taxon>Desulfovibrionales</taxon>
        <taxon>Desulfovibrionaceae</taxon>
        <taxon>Desulfovibrio</taxon>
    </lineage>
</organism>
<dbReference type="AlphaFoldDB" id="A0A9D2KS84"/>
<accession>A0A9D2KS84</accession>
<dbReference type="SUPFAM" id="SSF54736">
    <property type="entry name" value="ClpS-like"/>
    <property type="match status" value="1"/>
</dbReference>
<evidence type="ECO:0000256" key="1">
    <source>
        <dbReference type="HAMAP-Rule" id="MF_00302"/>
    </source>
</evidence>
<comment type="similarity">
    <text evidence="1">Belongs to the ClpS family.</text>
</comment>
<sequence length="104" mass="11965">MPAYRPQDESDGQSLVRERVREPERFAVLLHNDDYTSMEFVVEILQEIFHKDNAEATRIMLSVHERGLGRCGVYTAEIAEAKVRRVTQKARAAGFPLRCTMEPE</sequence>
<dbReference type="InterPro" id="IPR003769">
    <property type="entry name" value="ClpS_core"/>
</dbReference>
<dbReference type="GO" id="GO:0008233">
    <property type="term" value="F:peptidase activity"/>
    <property type="evidence" value="ECO:0007669"/>
    <property type="project" value="UniProtKB-KW"/>
</dbReference>
<feature type="domain" description="Adaptor protein ClpS core" evidence="2">
    <location>
        <begin position="22"/>
        <end position="100"/>
    </location>
</feature>
<dbReference type="InterPro" id="IPR014719">
    <property type="entry name" value="Ribosomal_bL12_C/ClpS-like"/>
</dbReference>
<dbReference type="EMBL" id="DWZD01000040">
    <property type="protein sequence ID" value="HJA79171.1"/>
    <property type="molecule type" value="Genomic_DNA"/>
</dbReference>
<dbReference type="HAMAP" id="MF_00302">
    <property type="entry name" value="ClpS"/>
    <property type="match status" value="1"/>
</dbReference>
<dbReference type="FunFam" id="3.30.1390.10:FF:000002">
    <property type="entry name" value="ATP-dependent Clp protease adapter protein ClpS"/>
    <property type="match status" value="1"/>
</dbReference>
<dbReference type="NCBIfam" id="NF000672">
    <property type="entry name" value="PRK00033.1-5"/>
    <property type="match status" value="1"/>
</dbReference>
<dbReference type="Gene3D" id="3.30.1390.10">
    <property type="match status" value="1"/>
</dbReference>
<dbReference type="InterPro" id="IPR022935">
    <property type="entry name" value="ClpS"/>
</dbReference>